<dbReference type="AlphaFoldDB" id="A0A8H4KDQ6"/>
<evidence type="ECO:0000259" key="3">
    <source>
        <dbReference type="Pfam" id="PF24864"/>
    </source>
</evidence>
<feature type="signal peptide" evidence="2">
    <location>
        <begin position="1"/>
        <end position="20"/>
    </location>
</feature>
<gene>
    <name evidence="4" type="ORF">F53441_8639</name>
</gene>
<feature type="region of interest" description="Disordered" evidence="1">
    <location>
        <begin position="465"/>
        <end position="485"/>
    </location>
</feature>
<evidence type="ECO:0000256" key="2">
    <source>
        <dbReference type="SAM" id="SignalP"/>
    </source>
</evidence>
<organism evidence="4 5">
    <name type="scientific">Fusarium austroafricanum</name>
    <dbReference type="NCBI Taxonomy" id="2364996"/>
    <lineage>
        <taxon>Eukaryota</taxon>
        <taxon>Fungi</taxon>
        <taxon>Dikarya</taxon>
        <taxon>Ascomycota</taxon>
        <taxon>Pezizomycotina</taxon>
        <taxon>Sordariomycetes</taxon>
        <taxon>Hypocreomycetidae</taxon>
        <taxon>Hypocreales</taxon>
        <taxon>Nectriaceae</taxon>
        <taxon>Fusarium</taxon>
        <taxon>Fusarium concolor species complex</taxon>
    </lineage>
</organism>
<dbReference type="InterPro" id="IPR024079">
    <property type="entry name" value="MetalloPept_cat_dom_sf"/>
</dbReference>
<dbReference type="Proteomes" id="UP000605986">
    <property type="component" value="Unassembled WGS sequence"/>
</dbReference>
<dbReference type="EMBL" id="JAADJG010000371">
    <property type="protein sequence ID" value="KAF4447889.1"/>
    <property type="molecule type" value="Genomic_DNA"/>
</dbReference>
<sequence length="809" mass="92271">MRFSSFLLLSTGLWSGHIWAINGPNTASLEPWIIDESCDRYRTQIQGGLTQAILLARAGLSSLEHLLEKSPKANVDPDGLVRWARIEATVRLMFGISSNRKTRRRPSEVLNNPEHGYNPRLSQIEGAKPRISCGEDVFHWFYHDQPLEEGLPNIEEHPTYQEYVDASGVRPEGAFVHADRYIWKREAVPSLGLCNGNRRALVKPALDHVLICPIAFSETRPSPEAIKAEITNGVDYTGELLDNFGLSLGVSLFHEMMHWFGGVDDDLEDIIKDQWAVNEDCEVRARRNSGRGEYVFPRPPTKREQKEFDVEKQGAYGMTNIALLAKKPKPGRNNCGPQKALHNADTLTFFGLAMHCFVCRDPTHETWRVTETMEPTMSNSDEPYEYDGPFDDGWCRYSPPISLPGDFSPRQSPTPEAYDHWRPDLGPFDRGDCSYGPASPIYSIQDSIDGAMPNWKDHIQEMPCLSDPRPRALTPPGFQDEDEDMHKDKRPESVVQHSPWFKVPPYVRQDILMLAFGNKRLHMYLNFKPEYSYDLEAKGPDKLCWQWWGTICNRGTLLSHRGPMTFGGNWSGPWHDDCRQKDEQEDIGIMGWLLSCRQNYAETIELLYSKNTIMMSGEPIMSHMTQILLPSRLAAITDLDIRWSLDRSPSSEEQEEDPEQEYPMDKDRLEMVLDTLSPPHFPKLKRLYVSFENEFFTDYIVSSQTTQSIISRLRRFVKGRPKHAEYAFALPSDIFIVATRGVCAMSGGSNPPRLSYSQAWCSSDGSLSATKMPYRDSYPEPPFHLEDRQDDGFWILEGACGLIAPSVWR</sequence>
<accession>A0A8H4KDQ6</accession>
<evidence type="ECO:0000313" key="4">
    <source>
        <dbReference type="EMBL" id="KAF4447889.1"/>
    </source>
</evidence>
<evidence type="ECO:0000256" key="1">
    <source>
        <dbReference type="SAM" id="MobiDB-lite"/>
    </source>
</evidence>
<dbReference type="OrthoDB" id="515692at2759"/>
<keyword evidence="5" id="KW-1185">Reference proteome</keyword>
<dbReference type="InterPro" id="IPR056632">
    <property type="entry name" value="DUF7730"/>
</dbReference>
<evidence type="ECO:0000313" key="5">
    <source>
        <dbReference type="Proteomes" id="UP000605986"/>
    </source>
</evidence>
<comment type="caution">
    <text evidence="4">The sequence shown here is derived from an EMBL/GenBank/DDBJ whole genome shotgun (WGS) entry which is preliminary data.</text>
</comment>
<keyword evidence="2" id="KW-0732">Signal</keyword>
<dbReference type="GO" id="GO:0008237">
    <property type="term" value="F:metallopeptidase activity"/>
    <property type="evidence" value="ECO:0007669"/>
    <property type="project" value="InterPro"/>
</dbReference>
<dbReference type="Gene3D" id="3.40.390.10">
    <property type="entry name" value="Collagenase (Catalytic Domain)"/>
    <property type="match status" value="1"/>
</dbReference>
<proteinExistence type="predicted"/>
<feature type="chain" id="PRO_5034053499" description="DUF7730 domain-containing protein" evidence="2">
    <location>
        <begin position="21"/>
        <end position="809"/>
    </location>
</feature>
<dbReference type="Pfam" id="PF24864">
    <property type="entry name" value="DUF7730"/>
    <property type="match status" value="1"/>
</dbReference>
<name>A0A8H4KDQ6_9HYPO</name>
<feature type="domain" description="DUF7730" evidence="3">
    <location>
        <begin position="497"/>
        <end position="697"/>
    </location>
</feature>
<dbReference type="PANTHER" id="PTHR38790">
    <property type="entry name" value="2EXR DOMAIN-CONTAINING PROTEIN-RELATED"/>
    <property type="match status" value="1"/>
</dbReference>
<protein>
    <recommendedName>
        <fullName evidence="3">DUF7730 domain-containing protein</fullName>
    </recommendedName>
</protein>
<reference evidence="4" key="1">
    <citation type="submission" date="2020-01" db="EMBL/GenBank/DDBJ databases">
        <title>Identification and distribution of gene clusters putatively required for synthesis of sphingolipid metabolism inhibitors in phylogenetically diverse species of the filamentous fungus Fusarium.</title>
        <authorList>
            <person name="Kim H.-S."/>
            <person name="Busman M."/>
            <person name="Brown D.W."/>
            <person name="Divon H."/>
            <person name="Uhlig S."/>
            <person name="Proctor R.H."/>
        </authorList>
    </citation>
    <scope>NUCLEOTIDE SEQUENCE</scope>
    <source>
        <strain evidence="4">NRRL 53441</strain>
    </source>
</reference>